<dbReference type="Proteomes" id="UP000011829">
    <property type="component" value="Segment"/>
</dbReference>
<organism evidence="1 2">
    <name type="scientific">Cronobacter phage CR9</name>
    <dbReference type="NCBI Taxonomy" id="1162290"/>
    <lineage>
        <taxon>Viruses</taxon>
        <taxon>Duplodnaviria</taxon>
        <taxon>Heunggongvirae</taxon>
        <taxon>Uroviricota</taxon>
        <taxon>Caudoviricetes</taxon>
        <taxon>Vequintavirinae</taxon>
        <taxon>Certrevirus</taxon>
        <taxon>Certrevirus CR9</taxon>
    </lineage>
</organism>
<protein>
    <submittedName>
        <fullName evidence="1">Uncharacterized protein</fullName>
    </submittedName>
</protein>
<accession>M1F3K9</accession>
<gene>
    <name evidence="1" type="ORF">CR9_121</name>
</gene>
<sequence>MLNMKEEDFKKLLLIATTIENLQNLGFHPGKCPEVLENLYGEYGAYVKHMSPADLLAFAQFMKGEGNV</sequence>
<dbReference type="GeneID" id="18562963"/>
<dbReference type="EMBL" id="JQ691611">
    <property type="protein sequence ID" value="AFH21005.1"/>
    <property type="molecule type" value="Genomic_DNA"/>
</dbReference>
<proteinExistence type="predicted"/>
<keyword evidence="2" id="KW-1185">Reference proteome</keyword>
<dbReference type="KEGG" id="vg:18562963"/>
<dbReference type="RefSeq" id="YP_009015083.1">
    <property type="nucleotide sequence ID" value="NC_023717.1"/>
</dbReference>
<name>M1F3K9_9CAUD</name>
<evidence type="ECO:0000313" key="1">
    <source>
        <dbReference type="EMBL" id="AFH21005.1"/>
    </source>
</evidence>
<reference evidence="1 2" key="1">
    <citation type="submission" date="2012-02" db="EMBL/GenBank/DDBJ databases">
        <title>Complete Genome Sequence of Cronobacter sakazakii Bacteriophage CR9.</title>
        <authorList>
            <person name="Shin H."/>
            <person name="Lee J.-H."/>
            <person name="Kim Y."/>
            <person name="Ryu S."/>
        </authorList>
    </citation>
    <scope>NUCLEOTIDE SEQUENCE [LARGE SCALE GENOMIC DNA]</scope>
</reference>
<evidence type="ECO:0000313" key="2">
    <source>
        <dbReference type="Proteomes" id="UP000011829"/>
    </source>
</evidence>